<dbReference type="EMBL" id="GBRH01233528">
    <property type="protein sequence ID" value="JAD64367.1"/>
    <property type="molecule type" value="Transcribed_RNA"/>
</dbReference>
<organism evidence="1">
    <name type="scientific">Arundo donax</name>
    <name type="common">Giant reed</name>
    <name type="synonym">Donax arundinaceus</name>
    <dbReference type="NCBI Taxonomy" id="35708"/>
    <lineage>
        <taxon>Eukaryota</taxon>
        <taxon>Viridiplantae</taxon>
        <taxon>Streptophyta</taxon>
        <taxon>Embryophyta</taxon>
        <taxon>Tracheophyta</taxon>
        <taxon>Spermatophyta</taxon>
        <taxon>Magnoliopsida</taxon>
        <taxon>Liliopsida</taxon>
        <taxon>Poales</taxon>
        <taxon>Poaceae</taxon>
        <taxon>PACMAD clade</taxon>
        <taxon>Arundinoideae</taxon>
        <taxon>Arundineae</taxon>
        <taxon>Arundo</taxon>
    </lineage>
</organism>
<name>A0A0A9BYL2_ARUDO</name>
<proteinExistence type="predicted"/>
<evidence type="ECO:0000313" key="1">
    <source>
        <dbReference type="EMBL" id="JAD64367.1"/>
    </source>
</evidence>
<reference evidence="1" key="1">
    <citation type="submission" date="2014-09" db="EMBL/GenBank/DDBJ databases">
        <authorList>
            <person name="Magalhaes I.L.F."/>
            <person name="Oliveira U."/>
            <person name="Santos F.R."/>
            <person name="Vidigal T.H.D.A."/>
            <person name="Brescovit A.D."/>
            <person name="Santos A.J."/>
        </authorList>
    </citation>
    <scope>NUCLEOTIDE SEQUENCE</scope>
    <source>
        <tissue evidence="1">Shoot tissue taken approximately 20 cm above the soil surface</tissue>
    </source>
</reference>
<dbReference type="AlphaFoldDB" id="A0A0A9BYL2"/>
<sequence length="47" mass="5286">MNVCLFHCGSHMKVNVIHVLIMPLVQLCNRSRRDSELRHSASIGALV</sequence>
<reference evidence="1" key="2">
    <citation type="journal article" date="2015" name="Data Brief">
        <title>Shoot transcriptome of the giant reed, Arundo donax.</title>
        <authorList>
            <person name="Barrero R.A."/>
            <person name="Guerrero F.D."/>
            <person name="Moolhuijzen P."/>
            <person name="Goolsby J.A."/>
            <person name="Tidwell J."/>
            <person name="Bellgard S.E."/>
            <person name="Bellgard M.I."/>
        </authorList>
    </citation>
    <scope>NUCLEOTIDE SEQUENCE</scope>
    <source>
        <tissue evidence="1">Shoot tissue taken approximately 20 cm above the soil surface</tissue>
    </source>
</reference>
<protein>
    <submittedName>
        <fullName evidence="1">Uncharacterized protein</fullName>
    </submittedName>
</protein>
<accession>A0A0A9BYL2</accession>